<protein>
    <submittedName>
        <fullName evidence="1">Uncharacterized protein</fullName>
    </submittedName>
</protein>
<comment type="caution">
    <text evidence="1">The sequence shown here is derived from an EMBL/GenBank/DDBJ whole genome shotgun (WGS) entry which is preliminary data.</text>
</comment>
<dbReference type="EMBL" id="AWWV01012060">
    <property type="protein sequence ID" value="OMO69280.1"/>
    <property type="molecule type" value="Genomic_DNA"/>
</dbReference>
<dbReference type="Proteomes" id="UP000188268">
    <property type="component" value="Unassembled WGS sequence"/>
</dbReference>
<dbReference type="OrthoDB" id="1710183at2759"/>
<sequence length="53" mass="5854">WEILQGTFSLSTLPRCLLFYLEGPCAGLTLLVRSVVITCSNSSIFSWDTSLTI</sequence>
<keyword evidence="2" id="KW-1185">Reference proteome</keyword>
<feature type="non-terminal residue" evidence="1">
    <location>
        <position position="53"/>
    </location>
</feature>
<accession>A0A1R3HG13</accession>
<evidence type="ECO:0000313" key="1">
    <source>
        <dbReference type="EMBL" id="OMO69280.1"/>
    </source>
</evidence>
<dbReference type="AlphaFoldDB" id="A0A1R3HG13"/>
<gene>
    <name evidence="1" type="ORF">CCACVL1_19574</name>
</gene>
<reference evidence="1 2" key="1">
    <citation type="submission" date="2013-09" db="EMBL/GenBank/DDBJ databases">
        <title>Corchorus capsularis genome sequencing.</title>
        <authorList>
            <person name="Alam M."/>
            <person name="Haque M.S."/>
            <person name="Islam M.S."/>
            <person name="Emdad E.M."/>
            <person name="Islam M.M."/>
            <person name="Ahmed B."/>
            <person name="Halim A."/>
            <person name="Hossen Q.M.M."/>
            <person name="Hossain M.Z."/>
            <person name="Ahmed R."/>
            <person name="Khan M.M."/>
            <person name="Islam R."/>
            <person name="Rashid M.M."/>
            <person name="Khan S.A."/>
            <person name="Rahman M.S."/>
            <person name="Alam M."/>
        </authorList>
    </citation>
    <scope>NUCLEOTIDE SEQUENCE [LARGE SCALE GENOMIC DNA]</scope>
    <source>
        <strain evidence="2">cv. CVL-1</strain>
        <tissue evidence="1">Whole seedling</tissue>
    </source>
</reference>
<feature type="non-terminal residue" evidence="1">
    <location>
        <position position="1"/>
    </location>
</feature>
<proteinExistence type="predicted"/>
<name>A0A1R3HG13_COCAP</name>
<evidence type="ECO:0000313" key="2">
    <source>
        <dbReference type="Proteomes" id="UP000188268"/>
    </source>
</evidence>
<organism evidence="1 2">
    <name type="scientific">Corchorus capsularis</name>
    <name type="common">Jute</name>
    <dbReference type="NCBI Taxonomy" id="210143"/>
    <lineage>
        <taxon>Eukaryota</taxon>
        <taxon>Viridiplantae</taxon>
        <taxon>Streptophyta</taxon>
        <taxon>Embryophyta</taxon>
        <taxon>Tracheophyta</taxon>
        <taxon>Spermatophyta</taxon>
        <taxon>Magnoliopsida</taxon>
        <taxon>eudicotyledons</taxon>
        <taxon>Gunneridae</taxon>
        <taxon>Pentapetalae</taxon>
        <taxon>rosids</taxon>
        <taxon>malvids</taxon>
        <taxon>Malvales</taxon>
        <taxon>Malvaceae</taxon>
        <taxon>Grewioideae</taxon>
        <taxon>Apeibeae</taxon>
        <taxon>Corchorus</taxon>
    </lineage>
</organism>
<dbReference type="Gramene" id="OMO69280">
    <property type="protein sequence ID" value="OMO69280"/>
    <property type="gene ID" value="CCACVL1_19574"/>
</dbReference>